<dbReference type="Gene3D" id="3.90.1720.10">
    <property type="entry name" value="endopeptidase domain like (from Nostoc punctiforme)"/>
    <property type="match status" value="1"/>
</dbReference>
<feature type="domain" description="SH3b" evidence="5">
    <location>
        <begin position="48"/>
        <end position="111"/>
    </location>
</feature>
<dbReference type="PANTHER" id="PTHR34408">
    <property type="entry name" value="FAMILY PROTEIN, PUTATIVE-RELATED"/>
    <property type="match status" value="1"/>
</dbReference>
<proteinExistence type="predicted"/>
<evidence type="ECO:0000259" key="5">
    <source>
        <dbReference type="PROSITE" id="PS51781"/>
    </source>
</evidence>
<feature type="chain" id="PRO_5045553805" description="N-acetylmuramoyl-L-alanine amidase" evidence="3">
    <location>
        <begin position="30"/>
        <end position="403"/>
    </location>
</feature>
<dbReference type="InterPro" id="IPR038765">
    <property type="entry name" value="Papain-like_cys_pep_sf"/>
</dbReference>
<dbReference type="Pfam" id="PF08239">
    <property type="entry name" value="SH3_3"/>
    <property type="match status" value="3"/>
</dbReference>
<evidence type="ECO:0000313" key="7">
    <source>
        <dbReference type="Proteomes" id="UP000095488"/>
    </source>
</evidence>
<dbReference type="Pfam" id="PF05257">
    <property type="entry name" value="CHAP"/>
    <property type="match status" value="1"/>
</dbReference>
<dbReference type="InterPro" id="IPR003646">
    <property type="entry name" value="SH3-like_bac-type"/>
</dbReference>
<accession>A0ABP2ANQ5</accession>
<dbReference type="EC" id="3.5.1.28" evidence="2"/>
<dbReference type="RefSeq" id="WP_055257041.1">
    <property type="nucleotide sequence ID" value="NZ_CABIXL010000001.1"/>
</dbReference>
<dbReference type="Proteomes" id="UP000095488">
    <property type="component" value="Unassembled WGS sequence"/>
</dbReference>
<evidence type="ECO:0000259" key="4">
    <source>
        <dbReference type="PROSITE" id="PS50911"/>
    </source>
</evidence>
<feature type="signal peptide" evidence="3">
    <location>
        <begin position="1"/>
        <end position="29"/>
    </location>
</feature>
<comment type="catalytic activity">
    <reaction evidence="1">
        <text>Hydrolyzes the link between N-acetylmuramoyl residues and L-amino acid residues in certain cell-wall glycopeptides.</text>
        <dbReference type="EC" id="3.5.1.28"/>
    </reaction>
</comment>
<sequence length="403" mass="43356">MKKGILCKVVLSGLLIGQMNLFNTQVAFASEDTTNEIESTNSNSRSVKVAYIKTNGANLNVRKSASTNSSILGSLKNGSQVTIVETLNGWYKINYGSSYGYISSSYVSFNGQSSATVGYVKTSGSNLNVRKNATTNSGILGTLSNGAQVEIVETLSGWYKIKYGNSYGYVSSSYISMTQSSGNNSAVANQTAYIKTNGSSLNVRKSASTSSTILGSLSNGSQINIVETLSGWYKIKYGSGYGYVSSSYVTFTKPTTSSADINTSKVGYVLADFTHSAYYNNGSSWGQCVWYVKGRAKEKLGHSVWSITGNANQWYSAAVRKGAPTSSNVNDIRSNSILCRNGGSTGYGHLVYIEYVDNSSPEKWIYYTESNVGGTNGALKKLSFNDFKSKVATGNFQGYIYLQ</sequence>
<evidence type="ECO:0000256" key="3">
    <source>
        <dbReference type="SAM" id="SignalP"/>
    </source>
</evidence>
<dbReference type="PROSITE" id="PS51781">
    <property type="entry name" value="SH3B"/>
    <property type="match status" value="3"/>
</dbReference>
<keyword evidence="7" id="KW-1185">Reference proteome</keyword>
<evidence type="ECO:0000256" key="2">
    <source>
        <dbReference type="ARBA" id="ARBA00011901"/>
    </source>
</evidence>
<feature type="domain" description="SH3b" evidence="5">
    <location>
        <begin position="112"/>
        <end position="179"/>
    </location>
</feature>
<feature type="domain" description="Peptidase C51" evidence="4">
    <location>
        <begin position="263"/>
        <end position="401"/>
    </location>
</feature>
<reference evidence="6 7" key="1">
    <citation type="submission" date="2015-09" db="EMBL/GenBank/DDBJ databases">
        <authorList>
            <consortium name="Pathogen Informatics"/>
            <person name="Wu L."/>
            <person name="Ma J."/>
        </authorList>
    </citation>
    <scope>NUCLEOTIDE SEQUENCE [LARGE SCALE GENOMIC DNA]</scope>
    <source>
        <strain evidence="6 7">2789STDY5834858</strain>
    </source>
</reference>
<evidence type="ECO:0000256" key="1">
    <source>
        <dbReference type="ARBA" id="ARBA00001561"/>
    </source>
</evidence>
<dbReference type="PANTHER" id="PTHR34408:SF1">
    <property type="entry name" value="GLYCOSYL HYDROLASE FAMILY 19 DOMAIN-CONTAINING PROTEIN HI_1415"/>
    <property type="match status" value="1"/>
</dbReference>
<dbReference type="Gene3D" id="2.30.30.40">
    <property type="entry name" value="SH3 Domains"/>
    <property type="match status" value="3"/>
</dbReference>
<gene>
    <name evidence="6" type="ORF">ERS852473_00135</name>
</gene>
<keyword evidence="3" id="KW-0732">Signal</keyword>
<dbReference type="InterPro" id="IPR007921">
    <property type="entry name" value="CHAP_dom"/>
</dbReference>
<dbReference type="SUPFAM" id="SSF54001">
    <property type="entry name" value="Cysteine proteinases"/>
    <property type="match status" value="1"/>
</dbReference>
<protein>
    <recommendedName>
        <fullName evidence="2">N-acetylmuramoyl-L-alanine amidase</fullName>
        <ecNumber evidence="2">3.5.1.28</ecNumber>
    </recommendedName>
</protein>
<organism evidence="6 7">
    <name type="scientific">Sarcina ventriculi</name>
    <name type="common">Clostridium ventriculi</name>
    <dbReference type="NCBI Taxonomy" id="1267"/>
    <lineage>
        <taxon>Bacteria</taxon>
        <taxon>Bacillati</taxon>
        <taxon>Bacillota</taxon>
        <taxon>Clostridia</taxon>
        <taxon>Eubacteriales</taxon>
        <taxon>Clostridiaceae</taxon>
        <taxon>Sarcina</taxon>
    </lineage>
</organism>
<comment type="caution">
    <text evidence="6">The sequence shown here is derived from an EMBL/GenBank/DDBJ whole genome shotgun (WGS) entry which is preliminary data.</text>
</comment>
<dbReference type="InterPro" id="IPR052354">
    <property type="entry name" value="Cell_Wall_Dynamics_Protein"/>
</dbReference>
<name>A0ABP2ANQ5_SARVE</name>
<feature type="domain" description="SH3b" evidence="5">
    <location>
        <begin position="190"/>
        <end position="253"/>
    </location>
</feature>
<dbReference type="SMART" id="SM00287">
    <property type="entry name" value="SH3b"/>
    <property type="match status" value="3"/>
</dbReference>
<dbReference type="EMBL" id="CYZR01000001">
    <property type="protein sequence ID" value="CUN44004.1"/>
    <property type="molecule type" value="Genomic_DNA"/>
</dbReference>
<evidence type="ECO:0000313" key="6">
    <source>
        <dbReference type="EMBL" id="CUN44004.1"/>
    </source>
</evidence>
<dbReference type="PROSITE" id="PS50911">
    <property type="entry name" value="CHAP"/>
    <property type="match status" value="1"/>
</dbReference>